<gene>
    <name evidence="1" type="ORF">LNINA_LOCUS12686</name>
</gene>
<keyword evidence="2" id="KW-1185">Reference proteome</keyword>
<protein>
    <recommendedName>
        <fullName evidence="3">Reverse transcriptase</fullName>
    </recommendedName>
</protein>
<evidence type="ECO:0008006" key="3">
    <source>
        <dbReference type="Google" id="ProtNLM"/>
    </source>
</evidence>
<evidence type="ECO:0000313" key="1">
    <source>
        <dbReference type="EMBL" id="CAK1553718.1"/>
    </source>
</evidence>
<evidence type="ECO:0000313" key="2">
    <source>
        <dbReference type="Proteomes" id="UP001497472"/>
    </source>
</evidence>
<comment type="caution">
    <text evidence="1">The sequence shown here is derived from an EMBL/GenBank/DDBJ whole genome shotgun (WGS) entry which is preliminary data.</text>
</comment>
<dbReference type="AlphaFoldDB" id="A0AAV1JVY3"/>
<reference evidence="1 2" key="1">
    <citation type="submission" date="2023-11" db="EMBL/GenBank/DDBJ databases">
        <authorList>
            <person name="Okamura Y."/>
        </authorList>
    </citation>
    <scope>NUCLEOTIDE SEQUENCE [LARGE SCALE GENOMIC DNA]</scope>
</reference>
<dbReference type="Proteomes" id="UP001497472">
    <property type="component" value="Unassembled WGS sequence"/>
</dbReference>
<organism evidence="1 2">
    <name type="scientific">Leptosia nina</name>
    <dbReference type="NCBI Taxonomy" id="320188"/>
    <lineage>
        <taxon>Eukaryota</taxon>
        <taxon>Metazoa</taxon>
        <taxon>Ecdysozoa</taxon>
        <taxon>Arthropoda</taxon>
        <taxon>Hexapoda</taxon>
        <taxon>Insecta</taxon>
        <taxon>Pterygota</taxon>
        <taxon>Neoptera</taxon>
        <taxon>Endopterygota</taxon>
        <taxon>Lepidoptera</taxon>
        <taxon>Glossata</taxon>
        <taxon>Ditrysia</taxon>
        <taxon>Papilionoidea</taxon>
        <taxon>Pieridae</taxon>
        <taxon>Pierinae</taxon>
        <taxon>Leptosia</taxon>
    </lineage>
</organism>
<accession>A0AAV1JVY3</accession>
<name>A0AAV1JVY3_9NEOP</name>
<sequence length="100" mass="11545">MNKEKDNLRKVALKIWSERLKNADFVLRTVSAIMPVFDAWLTRRHVFLSFRLVQVFQAIAACYHCSSNDDSSEHTLEACPAWSVERNALDGRMEGDARFL</sequence>
<dbReference type="EMBL" id="CAVLEF010000225">
    <property type="protein sequence ID" value="CAK1553718.1"/>
    <property type="molecule type" value="Genomic_DNA"/>
</dbReference>
<proteinExistence type="predicted"/>